<keyword evidence="1" id="KW-0732">Signal</keyword>
<organism evidence="2 3">
    <name type="scientific">Batrachochytrium salamandrivorans</name>
    <dbReference type="NCBI Taxonomy" id="1357716"/>
    <lineage>
        <taxon>Eukaryota</taxon>
        <taxon>Fungi</taxon>
        <taxon>Fungi incertae sedis</taxon>
        <taxon>Chytridiomycota</taxon>
        <taxon>Chytridiomycota incertae sedis</taxon>
        <taxon>Chytridiomycetes</taxon>
        <taxon>Rhizophydiales</taxon>
        <taxon>Rhizophydiales incertae sedis</taxon>
        <taxon>Batrachochytrium</taxon>
    </lineage>
</organism>
<comment type="caution">
    <text evidence="2">The sequence shown here is derived from an EMBL/GenBank/DDBJ whole genome shotgun (WGS) entry which is preliminary data.</text>
</comment>
<name>A0ABQ8FF12_9FUNG</name>
<sequence>MQFFHLFSFVVVASYAVALPQPAGLSEKYSNSADTNLVSGLEARSYQPGLNSQKDSATLTLLKRQDDSDFDPFFSSTSGPNGTVGSDFTEDDVSSENLASTINKVGDDVHIFFKDGEKIADKIGGYAGGLIRKCFRRHAYVNVAIRRWVQASLSDIRGFIESSLGEDEYSKIEPEFTESIERLKGKFKEELISIVDTATKILNNEGSDIENVEKISASFGQALFSRVGLLLALESKLASFGNGATLGGQLSDVTTSVNDFMVNQSEPDYEMMQALKAASSQ</sequence>
<feature type="chain" id="PRO_5046260742" evidence="1">
    <location>
        <begin position="19"/>
        <end position="281"/>
    </location>
</feature>
<evidence type="ECO:0000313" key="3">
    <source>
        <dbReference type="Proteomes" id="UP001648503"/>
    </source>
</evidence>
<protein>
    <submittedName>
        <fullName evidence="2">Uncharacterized protein</fullName>
    </submittedName>
</protein>
<evidence type="ECO:0000256" key="1">
    <source>
        <dbReference type="SAM" id="SignalP"/>
    </source>
</evidence>
<feature type="signal peptide" evidence="1">
    <location>
        <begin position="1"/>
        <end position="18"/>
    </location>
</feature>
<dbReference type="Proteomes" id="UP001648503">
    <property type="component" value="Unassembled WGS sequence"/>
</dbReference>
<dbReference type="EMBL" id="JAFCIX010000152">
    <property type="protein sequence ID" value="KAH6597219.1"/>
    <property type="molecule type" value="Genomic_DNA"/>
</dbReference>
<gene>
    <name evidence="2" type="ORF">BASA50_004571</name>
</gene>
<reference evidence="2 3" key="1">
    <citation type="submission" date="2021-02" db="EMBL/GenBank/DDBJ databases">
        <title>Variation within the Batrachochytrium salamandrivorans European outbreak.</title>
        <authorList>
            <person name="Kelly M."/>
            <person name="Pasmans F."/>
            <person name="Shea T.P."/>
            <person name="Munoz J.F."/>
            <person name="Carranza S."/>
            <person name="Cuomo C.A."/>
            <person name="Martel A."/>
        </authorList>
    </citation>
    <scope>NUCLEOTIDE SEQUENCE [LARGE SCALE GENOMIC DNA]</scope>
    <source>
        <strain evidence="2 3">AMFP18/2</strain>
    </source>
</reference>
<proteinExistence type="predicted"/>
<evidence type="ECO:0000313" key="2">
    <source>
        <dbReference type="EMBL" id="KAH6597219.1"/>
    </source>
</evidence>
<keyword evidence="3" id="KW-1185">Reference proteome</keyword>
<accession>A0ABQ8FF12</accession>